<evidence type="ECO:0000313" key="1">
    <source>
        <dbReference type="EMBL" id="CAG8616785.1"/>
    </source>
</evidence>
<keyword evidence="2" id="KW-1185">Reference proteome</keyword>
<comment type="caution">
    <text evidence="1">The sequence shown here is derived from an EMBL/GenBank/DDBJ whole genome shotgun (WGS) entry which is preliminary data.</text>
</comment>
<dbReference type="AlphaFoldDB" id="A0A9N9CUS8"/>
<organism evidence="1 2">
    <name type="scientific">Cetraspora pellucida</name>
    <dbReference type="NCBI Taxonomy" id="1433469"/>
    <lineage>
        <taxon>Eukaryota</taxon>
        <taxon>Fungi</taxon>
        <taxon>Fungi incertae sedis</taxon>
        <taxon>Mucoromycota</taxon>
        <taxon>Glomeromycotina</taxon>
        <taxon>Glomeromycetes</taxon>
        <taxon>Diversisporales</taxon>
        <taxon>Gigasporaceae</taxon>
        <taxon>Cetraspora</taxon>
    </lineage>
</organism>
<evidence type="ECO:0000313" key="2">
    <source>
        <dbReference type="Proteomes" id="UP000789759"/>
    </source>
</evidence>
<gene>
    <name evidence="1" type="ORF">CPELLU_LOCUS7718</name>
</gene>
<accession>A0A9N9CUS8</accession>
<dbReference type="EMBL" id="CAJVQA010005269">
    <property type="protein sequence ID" value="CAG8616785.1"/>
    <property type="molecule type" value="Genomic_DNA"/>
</dbReference>
<sequence>MVKILGHDIKAPEPEELSFENENGTYKTLSDFIMLRILVNYVLHDKNIHPGDSREVSKIASKEWKKRTQELKDFLKNYTKKVNLYRKNKLLPTFRTFKPNAKKVRSSKRAFKTTVPSKQVSSGSMIVNQARSPKQMVNTTDPSKQLISVDMMLNGIPLTPMERPGTGQAFDMIEGNNNVVSDYYEDFEEFIDVEKNIEGDNNVVSDDYKEFEEFIDVEKIY</sequence>
<proteinExistence type="predicted"/>
<protein>
    <submittedName>
        <fullName evidence="1">6264_t:CDS:1</fullName>
    </submittedName>
</protein>
<name>A0A9N9CUS8_9GLOM</name>
<dbReference type="OrthoDB" id="2408917at2759"/>
<dbReference type="Proteomes" id="UP000789759">
    <property type="component" value="Unassembled WGS sequence"/>
</dbReference>
<feature type="non-terminal residue" evidence="1">
    <location>
        <position position="221"/>
    </location>
</feature>
<reference evidence="1" key="1">
    <citation type="submission" date="2021-06" db="EMBL/GenBank/DDBJ databases">
        <authorList>
            <person name="Kallberg Y."/>
            <person name="Tangrot J."/>
            <person name="Rosling A."/>
        </authorList>
    </citation>
    <scope>NUCLEOTIDE SEQUENCE</scope>
    <source>
        <strain evidence="1">FL966</strain>
    </source>
</reference>